<evidence type="ECO:0000313" key="2">
    <source>
        <dbReference type="EMBL" id="UNO48013.1"/>
    </source>
</evidence>
<evidence type="ECO:0000259" key="1">
    <source>
        <dbReference type="Pfam" id="PF16473"/>
    </source>
</evidence>
<dbReference type="eggNOG" id="ENOG5032SJD">
    <property type="taxonomic scope" value="Bacteria"/>
</dbReference>
<dbReference type="InterPro" id="IPR036397">
    <property type="entry name" value="RNaseH_sf"/>
</dbReference>
<dbReference type="AlphaFoldDB" id="T0C3U5"/>
<dbReference type="Pfam" id="PF16473">
    <property type="entry name" value="Rv2179c-like"/>
    <property type="match status" value="1"/>
</dbReference>
<reference evidence="3" key="1">
    <citation type="journal article" date="2022" name="G3 (Bethesda)">
        <title>Unveiling the complete genome sequence of Alicyclobacillus acidoterrestris DSM 3922T, a taint-producing strain.</title>
        <authorList>
            <person name="Leonardo I.C."/>
            <person name="Barreto Crespo M.T."/>
            <person name="Gaspar F.B."/>
        </authorList>
    </citation>
    <scope>NUCLEOTIDE SEQUENCE [LARGE SCALE GENOMIC DNA]</scope>
    <source>
        <strain evidence="3">DSM 3922</strain>
    </source>
</reference>
<organism evidence="2 3">
    <name type="scientific">Alicyclobacillus acidoterrestris (strain ATCC 49025 / DSM 3922 / CIP 106132 / NCIMB 13137 / GD3B)</name>
    <dbReference type="NCBI Taxonomy" id="1356854"/>
    <lineage>
        <taxon>Bacteria</taxon>
        <taxon>Bacillati</taxon>
        <taxon>Bacillota</taxon>
        <taxon>Bacilli</taxon>
        <taxon>Bacillales</taxon>
        <taxon>Alicyclobacillaceae</taxon>
        <taxon>Alicyclobacillus</taxon>
    </lineage>
</organism>
<protein>
    <submittedName>
        <fullName evidence="2">3'-5' exoribonuclease</fullName>
    </submittedName>
</protein>
<dbReference type="Gene3D" id="3.30.420.10">
    <property type="entry name" value="Ribonuclease H-like superfamily/Ribonuclease H"/>
    <property type="match status" value="1"/>
</dbReference>
<dbReference type="KEGG" id="aaco:K1I37_15165"/>
<sequence length="178" mass="20625">MKVFFDTEFTGLRKNTTLISIGLVAEDGRSFYAELTDYDESQVDDWLRKNVIANLTLTNQSLQLDDQGEHWNIHGSKSALNYWLQEWLSQFDAVEMWSDCLSYDWVLFNDIFGHAFNIPSNVYYIPFDICTLFKVAGVDPDISREEFAGVDDYGRKHNALYDARVIKACYDKLMEMIG</sequence>
<dbReference type="OrthoDB" id="4640719at2"/>
<keyword evidence="3" id="KW-1185">Reference proteome</keyword>
<dbReference type="RefSeq" id="WP_021296099.1">
    <property type="nucleotide sequence ID" value="NZ_AURB01000124.1"/>
</dbReference>
<proteinExistence type="predicted"/>
<dbReference type="EMBL" id="CP080467">
    <property type="protein sequence ID" value="UNO48013.1"/>
    <property type="molecule type" value="Genomic_DNA"/>
</dbReference>
<dbReference type="STRING" id="1356854.N007_05280"/>
<dbReference type="InterPro" id="IPR033390">
    <property type="entry name" value="Rv2179c-like"/>
</dbReference>
<gene>
    <name evidence="2" type="ORF">K1I37_15165</name>
</gene>
<name>T0C3U5_ALIAG</name>
<accession>A0A9E6ZGD4</accession>
<dbReference type="InterPro" id="IPR012337">
    <property type="entry name" value="RNaseH-like_sf"/>
</dbReference>
<evidence type="ECO:0000313" key="3">
    <source>
        <dbReference type="Proteomes" id="UP000829401"/>
    </source>
</evidence>
<accession>T0C3U5</accession>
<feature type="domain" description="3'-5' exoribonuclease Rv2179c-like" evidence="1">
    <location>
        <begin position="2"/>
        <end position="168"/>
    </location>
</feature>
<dbReference type="GO" id="GO:0003676">
    <property type="term" value="F:nucleic acid binding"/>
    <property type="evidence" value="ECO:0007669"/>
    <property type="project" value="InterPro"/>
</dbReference>
<dbReference type="Proteomes" id="UP000829401">
    <property type="component" value="Chromosome"/>
</dbReference>
<dbReference type="SUPFAM" id="SSF53098">
    <property type="entry name" value="Ribonuclease H-like"/>
    <property type="match status" value="1"/>
</dbReference>